<reference evidence="10 12" key="2">
    <citation type="submission" date="2018-03" db="EMBL/GenBank/DDBJ databases">
        <title>Diversity of bacteria associated with corn roots inoculated with woodland soils in Canada, and Description of Pseudomonas aylmerense sp. nov.</title>
        <authorList>
            <person name="Tambong J.T."/>
            <person name="Xu R."/>
            <person name="Tchagang C."/>
        </authorList>
    </citation>
    <scope>NUCLEOTIDE SEQUENCE [LARGE SCALE GENOMIC DNA]</scope>
    <source>
        <strain evidence="10 12">S1E44</strain>
    </source>
</reference>
<dbReference type="SUPFAM" id="SSF49354">
    <property type="entry name" value="PapD-like"/>
    <property type="match status" value="1"/>
</dbReference>
<dbReference type="PANTHER" id="PTHR30251:SF2">
    <property type="entry name" value="FIMBRIAL CHAPERONE YADV-RELATED"/>
    <property type="match status" value="1"/>
</dbReference>
<dbReference type="InterPro" id="IPR016147">
    <property type="entry name" value="Pili_assmbl_chaperone_N"/>
</dbReference>
<dbReference type="InterPro" id="IPR050643">
    <property type="entry name" value="Periplasmic_pilus_chap"/>
</dbReference>
<keyword evidence="6" id="KW-0143">Chaperone</keyword>
<evidence type="ECO:0000313" key="10">
    <source>
        <dbReference type="EMBL" id="PTC23967.1"/>
    </source>
</evidence>
<accession>A0A2T4FKN5</accession>
<dbReference type="GO" id="GO:0030288">
    <property type="term" value="C:outer membrane-bounded periplasmic space"/>
    <property type="evidence" value="ECO:0007669"/>
    <property type="project" value="InterPro"/>
</dbReference>
<dbReference type="InterPro" id="IPR016148">
    <property type="entry name" value="Pili_assmbl_chaperone_C"/>
</dbReference>
<gene>
    <name evidence="9" type="ORF">BBG20_18520</name>
    <name evidence="10" type="ORF">C9382_28460</name>
</gene>
<organism evidence="10 12">
    <name type="scientific">Pseudomonas aylmerensis</name>
    <dbReference type="NCBI Taxonomy" id="1869229"/>
    <lineage>
        <taxon>Bacteria</taxon>
        <taxon>Pseudomonadati</taxon>
        <taxon>Pseudomonadota</taxon>
        <taxon>Gammaproteobacteria</taxon>
        <taxon>Pseudomonadales</taxon>
        <taxon>Pseudomonadaceae</taxon>
        <taxon>Pseudomonas</taxon>
    </lineage>
</organism>
<feature type="domain" description="Pili assembly chaperone C-terminal" evidence="8">
    <location>
        <begin position="172"/>
        <end position="238"/>
    </location>
</feature>
<comment type="caution">
    <text evidence="10">The sequence shown here is derived from an EMBL/GenBank/DDBJ whole genome shotgun (WGS) entry which is preliminary data.</text>
</comment>
<dbReference type="Pfam" id="PF02753">
    <property type="entry name" value="PapD_C"/>
    <property type="match status" value="1"/>
</dbReference>
<sequence>MRIYRLLTGCLLIYLMSFDARANIVLGGTRLIYPGGEREVTLPLSNKGATPALVQSWMDDGATDSTPENSSAPFLIMPPLTRIEGQASQTLRILFNGTALRPDRESLFWLNVLEVPPVPEKSRNKNNLLLAVQSRIKVFYRPATLRSSLHDAAKHLTWQVFGDGAQLKLRCTNTSPLHVSFADIQVKWAGKTLSNTDGNHMVAPGGEAVFELHPQTARLPELKAQGIQFNYINDYGALKTVNAQFD</sequence>
<evidence type="ECO:0000256" key="1">
    <source>
        <dbReference type="ARBA" id="ARBA00004418"/>
    </source>
</evidence>
<evidence type="ECO:0000313" key="11">
    <source>
        <dbReference type="Proteomes" id="UP000095081"/>
    </source>
</evidence>
<evidence type="ECO:0000313" key="12">
    <source>
        <dbReference type="Proteomes" id="UP000240571"/>
    </source>
</evidence>
<evidence type="ECO:0000256" key="5">
    <source>
        <dbReference type="ARBA" id="ARBA00022764"/>
    </source>
</evidence>
<dbReference type="SUPFAM" id="SSF49584">
    <property type="entry name" value="Periplasmic chaperone C-domain"/>
    <property type="match status" value="1"/>
</dbReference>
<comment type="similarity">
    <text evidence="2">Belongs to the periplasmic pilus chaperone family.</text>
</comment>
<dbReference type="InterPro" id="IPR036316">
    <property type="entry name" value="Pili_assmbl_chap_C_dom_sf"/>
</dbReference>
<evidence type="ECO:0000256" key="3">
    <source>
        <dbReference type="ARBA" id="ARBA00022558"/>
    </source>
</evidence>
<name>A0A2T4FKN5_9PSED</name>
<dbReference type="InterPro" id="IPR008962">
    <property type="entry name" value="PapD-like_sf"/>
</dbReference>
<dbReference type="OrthoDB" id="9131059at2"/>
<dbReference type="PRINTS" id="PR00969">
    <property type="entry name" value="CHAPERONPILI"/>
</dbReference>
<dbReference type="Pfam" id="PF00345">
    <property type="entry name" value="PapD_N"/>
    <property type="match status" value="1"/>
</dbReference>
<dbReference type="Proteomes" id="UP000095081">
    <property type="component" value="Unassembled WGS sequence"/>
</dbReference>
<keyword evidence="4" id="KW-0732">Signal</keyword>
<dbReference type="PANTHER" id="PTHR30251">
    <property type="entry name" value="PILUS ASSEMBLY CHAPERONE"/>
    <property type="match status" value="1"/>
</dbReference>
<keyword evidence="3" id="KW-1029">Fimbrium biogenesis</keyword>
<proteinExistence type="inferred from homology"/>
<dbReference type="Proteomes" id="UP000240571">
    <property type="component" value="Unassembled WGS sequence"/>
</dbReference>
<dbReference type="GO" id="GO:0071555">
    <property type="term" value="P:cell wall organization"/>
    <property type="evidence" value="ECO:0007669"/>
    <property type="project" value="InterPro"/>
</dbReference>
<feature type="domain" description="Pili assembly chaperone N-terminal" evidence="7">
    <location>
        <begin position="24"/>
        <end position="145"/>
    </location>
</feature>
<evidence type="ECO:0000256" key="6">
    <source>
        <dbReference type="ARBA" id="ARBA00023186"/>
    </source>
</evidence>
<dbReference type="AlphaFoldDB" id="A0A2T4FKN5"/>
<evidence type="ECO:0000256" key="2">
    <source>
        <dbReference type="ARBA" id="ARBA00007399"/>
    </source>
</evidence>
<reference evidence="9 11" key="1">
    <citation type="submission" date="2016-06" db="EMBL/GenBank/DDBJ databases">
        <title>Draft genome sequence of Pseudomonas sp. S1E40, a novel strain antagonistic activity to fungal plant pathogen.</title>
        <authorList>
            <person name="Tambong J.T."/>
            <person name="Tchagang C."/>
            <person name="Xu R."/>
        </authorList>
    </citation>
    <scope>NUCLEOTIDE SEQUENCE [LARGE SCALE GENOMIC DNA]</scope>
    <source>
        <strain evidence="9 11">S1E40</strain>
    </source>
</reference>
<dbReference type="InterPro" id="IPR013783">
    <property type="entry name" value="Ig-like_fold"/>
</dbReference>
<evidence type="ECO:0000313" key="9">
    <source>
        <dbReference type="EMBL" id="OCW24478.1"/>
    </source>
</evidence>
<dbReference type="EMBL" id="PYWW01000056">
    <property type="protein sequence ID" value="PTC23967.1"/>
    <property type="molecule type" value="Genomic_DNA"/>
</dbReference>
<dbReference type="InterPro" id="IPR001829">
    <property type="entry name" value="Pili_assmbl_chaperone_bac"/>
</dbReference>
<evidence type="ECO:0000259" key="8">
    <source>
        <dbReference type="Pfam" id="PF02753"/>
    </source>
</evidence>
<protein>
    <submittedName>
        <fullName evidence="10">Molecular chaperone</fullName>
    </submittedName>
</protein>
<dbReference type="EMBL" id="MAUE01000026">
    <property type="protein sequence ID" value="OCW24478.1"/>
    <property type="molecule type" value="Genomic_DNA"/>
</dbReference>
<dbReference type="Gene3D" id="2.60.40.10">
    <property type="entry name" value="Immunoglobulins"/>
    <property type="match status" value="2"/>
</dbReference>
<keyword evidence="5" id="KW-0574">Periplasm</keyword>
<dbReference type="FunFam" id="2.60.40.10:FF:000458">
    <property type="entry name" value="Molecular chaperone FimC"/>
    <property type="match status" value="1"/>
</dbReference>
<evidence type="ECO:0000259" key="7">
    <source>
        <dbReference type="Pfam" id="PF00345"/>
    </source>
</evidence>
<keyword evidence="11" id="KW-1185">Reference proteome</keyword>
<comment type="subcellular location">
    <subcellularLocation>
        <location evidence="1">Periplasm</location>
    </subcellularLocation>
</comment>
<evidence type="ECO:0000256" key="4">
    <source>
        <dbReference type="ARBA" id="ARBA00022729"/>
    </source>
</evidence>